<dbReference type="RefSeq" id="WP_127449323.1">
    <property type="nucleotide sequence ID" value="NZ_JAROBY010000016.1"/>
</dbReference>
<feature type="compositionally biased region" description="Polar residues" evidence="6">
    <location>
        <begin position="26"/>
        <end position="47"/>
    </location>
</feature>
<keyword evidence="9" id="KW-1185">Reference proteome</keyword>
<evidence type="ECO:0000256" key="6">
    <source>
        <dbReference type="SAM" id="MobiDB-lite"/>
    </source>
</evidence>
<reference evidence="8 9" key="1">
    <citation type="submission" date="2023-03" db="EMBL/GenBank/DDBJ databases">
        <title>Bacillus Genome Sequencing.</title>
        <authorList>
            <person name="Dunlap C."/>
        </authorList>
    </citation>
    <scope>NUCLEOTIDE SEQUENCE [LARGE SCALE GENOMIC DNA]</scope>
    <source>
        <strain evidence="8 9">NRS-1351</strain>
    </source>
</reference>
<evidence type="ECO:0000256" key="4">
    <source>
        <dbReference type="ARBA" id="ARBA00023139"/>
    </source>
</evidence>
<evidence type="ECO:0000256" key="5">
    <source>
        <dbReference type="ARBA" id="ARBA00023288"/>
    </source>
</evidence>
<dbReference type="PANTHER" id="PTHR43649">
    <property type="entry name" value="ARABINOSE-BINDING PROTEIN-RELATED"/>
    <property type="match status" value="1"/>
</dbReference>
<dbReference type="InterPro" id="IPR050490">
    <property type="entry name" value="Bact_solute-bd_prot1"/>
</dbReference>
<dbReference type="PANTHER" id="PTHR43649:SF33">
    <property type="entry name" value="POLYGALACTURONAN_RHAMNOGALACTURONAN-BINDING PROTEIN YTCQ"/>
    <property type="match status" value="1"/>
</dbReference>
<dbReference type="EMBL" id="JAROBY010000016">
    <property type="protein sequence ID" value="MEB4794464.1"/>
    <property type="molecule type" value="Genomic_DNA"/>
</dbReference>
<dbReference type="Pfam" id="PF01547">
    <property type="entry name" value="SBP_bac_1"/>
    <property type="match status" value="1"/>
</dbReference>
<dbReference type="PROSITE" id="PS51257">
    <property type="entry name" value="PROKAR_LIPOPROTEIN"/>
    <property type="match status" value="1"/>
</dbReference>
<protein>
    <submittedName>
        <fullName evidence="8">Extracellular solute-binding protein</fullName>
    </submittedName>
</protein>
<evidence type="ECO:0000256" key="3">
    <source>
        <dbReference type="ARBA" id="ARBA00023136"/>
    </source>
</evidence>
<proteinExistence type="predicted"/>
<feature type="chain" id="PRO_5045333046" evidence="7">
    <location>
        <begin position="22"/>
        <end position="451"/>
    </location>
</feature>
<dbReference type="InterPro" id="IPR006059">
    <property type="entry name" value="SBP"/>
</dbReference>
<gene>
    <name evidence="8" type="ORF">P5G65_11190</name>
</gene>
<sequence>MKRFMVLSTAYLLSISMLISACGKTDNASNNQTTMPSASPSATQQTGKPVKLKWWGGTPEESGPKAVVDKWNAANKEIQLEYVRFVNDDPGNTKLDTALLSSNDAPDLFINYNDAIMDRRINAGMVEPLDDLIKKVGFDVDSVIGSGNLTKNKDKLYYLPGAKSLNLMLFNKSSLDAINEPVPVDWTWDDYASLSKKLTKPGQFGTFLAPTWEPLAFQTLTTAKPIDAYYATNGTSNFQDPAFKKGLEIQKQLLDAKALRPYAEGVANKILPEEELLKEKVAMAFAGTYLIRYIKDEKAFPNRKFQVAFAPIPQMEKGKNVNSGGLGDKLSINAHSANKEAAMKFLAWYLTEGNMEMVAGGRIPSNLKTDINKVAELLIGDKGQYFDKASFLNVIKTNYTLAVNPTTAGSAAIRKALFEEAEKYFLGAQALEKTIEVMKQRADDAIKGASK</sequence>
<keyword evidence="3" id="KW-0472">Membrane</keyword>
<evidence type="ECO:0000256" key="7">
    <source>
        <dbReference type="SAM" id="SignalP"/>
    </source>
</evidence>
<accession>A0ABU6D9P8</accession>
<keyword evidence="5" id="KW-0449">Lipoprotein</keyword>
<keyword evidence="2 7" id="KW-0732">Signal</keyword>
<keyword evidence="1" id="KW-1003">Cell membrane</keyword>
<evidence type="ECO:0000256" key="1">
    <source>
        <dbReference type="ARBA" id="ARBA00022475"/>
    </source>
</evidence>
<keyword evidence="4" id="KW-0564">Palmitate</keyword>
<evidence type="ECO:0000256" key="2">
    <source>
        <dbReference type="ARBA" id="ARBA00022729"/>
    </source>
</evidence>
<evidence type="ECO:0000313" key="9">
    <source>
        <dbReference type="Proteomes" id="UP001355653"/>
    </source>
</evidence>
<feature type="region of interest" description="Disordered" evidence="6">
    <location>
        <begin position="26"/>
        <end position="48"/>
    </location>
</feature>
<dbReference type="Gene3D" id="3.40.190.10">
    <property type="entry name" value="Periplasmic binding protein-like II"/>
    <property type="match status" value="1"/>
</dbReference>
<comment type="caution">
    <text evidence="8">The sequence shown here is derived from an EMBL/GenBank/DDBJ whole genome shotgun (WGS) entry which is preliminary data.</text>
</comment>
<name>A0ABU6D9P8_9BACL</name>
<dbReference type="Proteomes" id="UP001355653">
    <property type="component" value="Unassembled WGS sequence"/>
</dbReference>
<evidence type="ECO:0000313" key="8">
    <source>
        <dbReference type="EMBL" id="MEB4794464.1"/>
    </source>
</evidence>
<dbReference type="SUPFAM" id="SSF53850">
    <property type="entry name" value="Periplasmic binding protein-like II"/>
    <property type="match status" value="1"/>
</dbReference>
<organism evidence="8 9">
    <name type="scientific">Paenibacillus chondroitinus</name>
    <dbReference type="NCBI Taxonomy" id="59842"/>
    <lineage>
        <taxon>Bacteria</taxon>
        <taxon>Bacillati</taxon>
        <taxon>Bacillota</taxon>
        <taxon>Bacilli</taxon>
        <taxon>Bacillales</taxon>
        <taxon>Paenibacillaceae</taxon>
        <taxon>Paenibacillus</taxon>
    </lineage>
</organism>
<feature type="signal peptide" evidence="7">
    <location>
        <begin position="1"/>
        <end position="21"/>
    </location>
</feature>